<protein>
    <submittedName>
        <fullName evidence="2">Uncharacterized protein</fullName>
    </submittedName>
</protein>
<evidence type="ECO:0000313" key="2">
    <source>
        <dbReference type="EMBL" id="TWU65436.1"/>
    </source>
</evidence>
<organism evidence="2 3">
    <name type="scientific">Crateriforma conspicua</name>
    <dbReference type="NCBI Taxonomy" id="2527996"/>
    <lineage>
        <taxon>Bacteria</taxon>
        <taxon>Pseudomonadati</taxon>
        <taxon>Planctomycetota</taxon>
        <taxon>Planctomycetia</taxon>
        <taxon>Planctomycetales</taxon>
        <taxon>Planctomycetaceae</taxon>
        <taxon>Crateriforma</taxon>
    </lineage>
</organism>
<gene>
    <name evidence="2" type="ORF">V7x_09830</name>
</gene>
<keyword evidence="1" id="KW-0812">Transmembrane</keyword>
<sequence>MIPMNERKLQTAKHPNGRVIDRREWFRQWMRGGATLVIALIAYFLVQRRMSGRCIDQGTGCAQCRLSVTCQIRQPSWSDSRPRRQR</sequence>
<dbReference type="Proteomes" id="UP000316476">
    <property type="component" value="Unassembled WGS sequence"/>
</dbReference>
<name>A0A5C6FSZ3_9PLAN</name>
<dbReference type="EMBL" id="SJPZ01000001">
    <property type="protein sequence ID" value="TWU65436.1"/>
    <property type="molecule type" value="Genomic_DNA"/>
</dbReference>
<evidence type="ECO:0000313" key="3">
    <source>
        <dbReference type="Proteomes" id="UP000316476"/>
    </source>
</evidence>
<evidence type="ECO:0000256" key="1">
    <source>
        <dbReference type="SAM" id="Phobius"/>
    </source>
</evidence>
<dbReference type="AlphaFoldDB" id="A0A5C6FSZ3"/>
<keyword evidence="1" id="KW-0472">Membrane</keyword>
<reference evidence="2 3" key="1">
    <citation type="submission" date="2019-02" db="EMBL/GenBank/DDBJ databases">
        <title>Deep-cultivation of Planctomycetes and their phenomic and genomic characterization uncovers novel biology.</title>
        <authorList>
            <person name="Wiegand S."/>
            <person name="Jogler M."/>
            <person name="Boedeker C."/>
            <person name="Pinto D."/>
            <person name="Vollmers J."/>
            <person name="Rivas-Marin E."/>
            <person name="Kohn T."/>
            <person name="Peeters S.H."/>
            <person name="Heuer A."/>
            <person name="Rast P."/>
            <person name="Oberbeckmann S."/>
            <person name="Bunk B."/>
            <person name="Jeske O."/>
            <person name="Meyerdierks A."/>
            <person name="Storesund J.E."/>
            <person name="Kallscheuer N."/>
            <person name="Luecker S."/>
            <person name="Lage O.M."/>
            <person name="Pohl T."/>
            <person name="Merkel B.J."/>
            <person name="Hornburger P."/>
            <person name="Mueller R.-W."/>
            <person name="Bruemmer F."/>
            <person name="Labrenz M."/>
            <person name="Spormann A.M."/>
            <person name="Op Den Camp H."/>
            <person name="Overmann J."/>
            <person name="Amann R."/>
            <person name="Jetten M.S.M."/>
            <person name="Mascher T."/>
            <person name="Medema M.H."/>
            <person name="Devos D.P."/>
            <person name="Kaster A.-K."/>
            <person name="Ovreas L."/>
            <person name="Rohde M."/>
            <person name="Galperin M.Y."/>
            <person name="Jogler C."/>
        </authorList>
    </citation>
    <scope>NUCLEOTIDE SEQUENCE [LARGE SCALE GENOMIC DNA]</scope>
    <source>
        <strain evidence="2 3">V7</strain>
    </source>
</reference>
<keyword evidence="1" id="KW-1133">Transmembrane helix</keyword>
<feature type="transmembrane region" description="Helical" evidence="1">
    <location>
        <begin position="29"/>
        <end position="46"/>
    </location>
</feature>
<accession>A0A5C6FSZ3</accession>
<comment type="caution">
    <text evidence="2">The sequence shown here is derived from an EMBL/GenBank/DDBJ whole genome shotgun (WGS) entry which is preliminary data.</text>
</comment>
<proteinExistence type="predicted"/>